<reference evidence="2 3" key="2">
    <citation type="submission" date="2018-11" db="EMBL/GenBank/DDBJ databases">
        <authorList>
            <consortium name="Pathogen Informatics"/>
        </authorList>
    </citation>
    <scope>NUCLEOTIDE SEQUENCE [LARGE SCALE GENOMIC DNA]</scope>
</reference>
<proteinExistence type="predicted"/>
<sequence>MLALREHSGADPTEGRPTVIGSTIVIFMLYDADEDEERFEVKENDYDDSEGNDSDEKRMEVDPPVDVKSTVQRVVSEEWSDVECTAPKKKRS</sequence>
<evidence type="ECO:0000313" key="2">
    <source>
        <dbReference type="EMBL" id="VDN20247.1"/>
    </source>
</evidence>
<accession>A0A183DUC3</accession>
<feature type="region of interest" description="Disordered" evidence="1">
    <location>
        <begin position="38"/>
        <end position="65"/>
    </location>
</feature>
<protein>
    <submittedName>
        <fullName evidence="2 4">Uncharacterized protein</fullName>
    </submittedName>
</protein>
<reference evidence="4" key="1">
    <citation type="submission" date="2016-06" db="UniProtKB">
        <authorList>
            <consortium name="WormBaseParasite"/>
        </authorList>
    </citation>
    <scope>IDENTIFICATION</scope>
</reference>
<evidence type="ECO:0000256" key="1">
    <source>
        <dbReference type="SAM" id="MobiDB-lite"/>
    </source>
</evidence>
<name>A0A183DUC3_9BILA</name>
<dbReference type="AlphaFoldDB" id="A0A183DUC3"/>
<organism evidence="4">
    <name type="scientific">Gongylonema pulchrum</name>
    <dbReference type="NCBI Taxonomy" id="637853"/>
    <lineage>
        <taxon>Eukaryota</taxon>
        <taxon>Metazoa</taxon>
        <taxon>Ecdysozoa</taxon>
        <taxon>Nematoda</taxon>
        <taxon>Chromadorea</taxon>
        <taxon>Rhabditida</taxon>
        <taxon>Spirurina</taxon>
        <taxon>Spiruromorpha</taxon>
        <taxon>Spiruroidea</taxon>
        <taxon>Gongylonematidae</taxon>
        <taxon>Gongylonema</taxon>
    </lineage>
</organism>
<keyword evidence="3" id="KW-1185">Reference proteome</keyword>
<dbReference type="WBParaSite" id="GPUH_0001232801-mRNA-1">
    <property type="protein sequence ID" value="GPUH_0001232801-mRNA-1"/>
    <property type="gene ID" value="GPUH_0001232801"/>
</dbReference>
<dbReference type="EMBL" id="UYRT01079219">
    <property type="protein sequence ID" value="VDN20247.1"/>
    <property type="molecule type" value="Genomic_DNA"/>
</dbReference>
<gene>
    <name evidence="2" type="ORF">GPUH_LOCUS12314</name>
</gene>
<evidence type="ECO:0000313" key="3">
    <source>
        <dbReference type="Proteomes" id="UP000271098"/>
    </source>
</evidence>
<dbReference type="Proteomes" id="UP000271098">
    <property type="component" value="Unassembled WGS sequence"/>
</dbReference>
<evidence type="ECO:0000313" key="4">
    <source>
        <dbReference type="WBParaSite" id="GPUH_0001232801-mRNA-1"/>
    </source>
</evidence>